<feature type="transmembrane region" description="Helical" evidence="1">
    <location>
        <begin position="118"/>
        <end position="138"/>
    </location>
</feature>
<feature type="transmembrane region" description="Helical" evidence="1">
    <location>
        <begin position="76"/>
        <end position="98"/>
    </location>
</feature>
<name>A0A6J4LVG8_9ACTN</name>
<sequence>MRVRDRQPTRDPLAPLRLRPLAWQLVLVVGVEVLLARSYAAHVAEFHWATHFLVGLTAAALWDLGTLLVTDRPARWQLLPVLVFHLWAMWPDLAFRAGQPHEGWMDWLALGHLSSHEVPGRDTTLLVVALAASAWYALRLRGWLLRQEASARRP</sequence>
<keyword evidence="1" id="KW-0812">Transmembrane</keyword>
<evidence type="ECO:0000256" key="1">
    <source>
        <dbReference type="SAM" id="Phobius"/>
    </source>
</evidence>
<dbReference type="AlphaFoldDB" id="A0A6J4LVG8"/>
<reference evidence="2" key="1">
    <citation type="submission" date="2020-02" db="EMBL/GenBank/DDBJ databases">
        <authorList>
            <person name="Meier V. D."/>
        </authorList>
    </citation>
    <scope>NUCLEOTIDE SEQUENCE</scope>
    <source>
        <strain evidence="2">AVDCRST_MAG07</strain>
    </source>
</reference>
<dbReference type="EMBL" id="CADCUB010000119">
    <property type="protein sequence ID" value="CAA9341931.1"/>
    <property type="molecule type" value="Genomic_DNA"/>
</dbReference>
<keyword evidence="1" id="KW-1133">Transmembrane helix</keyword>
<protein>
    <submittedName>
        <fullName evidence="2">Uncharacterized protein</fullName>
    </submittedName>
</protein>
<keyword evidence="1" id="KW-0472">Membrane</keyword>
<feature type="transmembrane region" description="Helical" evidence="1">
    <location>
        <begin position="21"/>
        <end position="40"/>
    </location>
</feature>
<accession>A0A6J4LVG8</accession>
<feature type="transmembrane region" description="Helical" evidence="1">
    <location>
        <begin position="46"/>
        <end position="69"/>
    </location>
</feature>
<evidence type="ECO:0000313" key="2">
    <source>
        <dbReference type="EMBL" id="CAA9341931.1"/>
    </source>
</evidence>
<organism evidence="2">
    <name type="scientific">uncultured Frankineae bacterium</name>
    <dbReference type="NCBI Taxonomy" id="437475"/>
    <lineage>
        <taxon>Bacteria</taxon>
        <taxon>Bacillati</taxon>
        <taxon>Actinomycetota</taxon>
        <taxon>Actinomycetes</taxon>
        <taxon>Frankiales</taxon>
        <taxon>environmental samples</taxon>
    </lineage>
</organism>
<proteinExistence type="predicted"/>
<gene>
    <name evidence="2" type="ORF">AVDCRST_MAG07-2420</name>
</gene>